<dbReference type="InParanoid" id="A2F9S7"/>
<dbReference type="VEuPathDB" id="TrichDB:TVAG_176950"/>
<accession>A2F9S7</accession>
<dbReference type="GO" id="GO:0005797">
    <property type="term" value="C:Golgi medial cisterna"/>
    <property type="evidence" value="ECO:0000318"/>
    <property type="project" value="GO_Central"/>
</dbReference>
<dbReference type="KEGG" id="tva:4756123"/>
<proteinExistence type="predicted"/>
<dbReference type="EMBL" id="DS113680">
    <property type="protein sequence ID" value="EAX98325.1"/>
    <property type="molecule type" value="Genomic_DNA"/>
</dbReference>
<dbReference type="VEuPathDB" id="TrichDB:TVAGG3_1057970"/>
<dbReference type="Proteomes" id="UP000001542">
    <property type="component" value="Unassembled WGS sequence"/>
</dbReference>
<evidence type="ECO:0000313" key="2">
    <source>
        <dbReference type="Proteomes" id="UP000001542"/>
    </source>
</evidence>
<dbReference type="PANTHER" id="PTHR21575:SF12">
    <property type="entry name" value="PROTEIN HID1"/>
    <property type="match status" value="1"/>
</dbReference>
<dbReference type="InterPro" id="IPR026705">
    <property type="entry name" value="Hid-1/Ecm30"/>
</dbReference>
<dbReference type="AlphaFoldDB" id="A2F9S7"/>
<name>A2F9S7_TRIV3</name>
<dbReference type="RefSeq" id="XP_001311255.1">
    <property type="nucleotide sequence ID" value="XM_001311254.1"/>
</dbReference>
<evidence type="ECO:0008006" key="3">
    <source>
        <dbReference type="Google" id="ProtNLM"/>
    </source>
</evidence>
<gene>
    <name evidence="1" type="ORF">TVAG_176950</name>
</gene>
<reference evidence="1" key="1">
    <citation type="submission" date="2006-10" db="EMBL/GenBank/DDBJ databases">
        <authorList>
            <person name="Amadeo P."/>
            <person name="Zhao Q."/>
            <person name="Wortman J."/>
            <person name="Fraser-Liggett C."/>
            <person name="Carlton J."/>
        </authorList>
    </citation>
    <scope>NUCLEOTIDE SEQUENCE</scope>
    <source>
        <strain evidence="1">G3</strain>
    </source>
</reference>
<sequence>MGITESYENAPLSEHLSQLLEGGDIINIKFWNTLLQLGQKREYRARIPPKLLIQISKSQPNNVIKLLHVCITYLETLPSKNSKEYIGVFFYKQLNTVLQLTVSFFIVTSIDKSLFELNQRLFNSPSGNPSLGERLIKALANLLFCKNITIPESSDRWDTTYKTSTRYDESLLDVLHALLLFYSREAFSGVNEIHYENFLLIPNFPYKKFIENLCNYCNMYLRGIVENSKNVTKESIICHSICLISEFFYFDSLFKEMISNTSSEILEKAFFYEIPITAFQCPLSVEGLTFLNLVLIGKPGFNRYLSSRSEGIKITESILSLILRVYETAGISYIHTIAISCLISLLSCNEAENIVNAKFQEHSNETISSILIMILIKISSEELMISILCLIHTISPHIKNFSEETARALLIFVQGLITRSDDPKISTLLQIVVDIFAQVIVHKAKENQILIHFIASNFKIIHCLPDCPAKSLLLDYIQNLDIISTFNVQSFKLMSTNHQAVGANMIASWPAWCFAIFSQNALIEMNPSNSESK</sequence>
<dbReference type="GO" id="GO:0000138">
    <property type="term" value="C:Golgi trans cisterna"/>
    <property type="evidence" value="ECO:0000318"/>
    <property type="project" value="GO_Central"/>
</dbReference>
<organism evidence="1 2">
    <name type="scientific">Trichomonas vaginalis (strain ATCC PRA-98 / G3)</name>
    <dbReference type="NCBI Taxonomy" id="412133"/>
    <lineage>
        <taxon>Eukaryota</taxon>
        <taxon>Metamonada</taxon>
        <taxon>Parabasalia</taxon>
        <taxon>Trichomonadida</taxon>
        <taxon>Trichomonadidae</taxon>
        <taxon>Trichomonas</taxon>
    </lineage>
</organism>
<keyword evidence="2" id="KW-1185">Reference proteome</keyword>
<reference evidence="1" key="2">
    <citation type="journal article" date="2007" name="Science">
        <title>Draft genome sequence of the sexually transmitted pathogen Trichomonas vaginalis.</title>
        <authorList>
            <person name="Carlton J.M."/>
            <person name="Hirt R.P."/>
            <person name="Silva J.C."/>
            <person name="Delcher A.L."/>
            <person name="Schatz M."/>
            <person name="Zhao Q."/>
            <person name="Wortman J.R."/>
            <person name="Bidwell S.L."/>
            <person name="Alsmark U.C.M."/>
            <person name="Besteiro S."/>
            <person name="Sicheritz-Ponten T."/>
            <person name="Noel C.J."/>
            <person name="Dacks J.B."/>
            <person name="Foster P.G."/>
            <person name="Simillion C."/>
            <person name="Van de Peer Y."/>
            <person name="Miranda-Saavedra D."/>
            <person name="Barton G.J."/>
            <person name="Westrop G.D."/>
            <person name="Mueller S."/>
            <person name="Dessi D."/>
            <person name="Fiori P.L."/>
            <person name="Ren Q."/>
            <person name="Paulsen I."/>
            <person name="Zhang H."/>
            <person name="Bastida-Corcuera F.D."/>
            <person name="Simoes-Barbosa A."/>
            <person name="Brown M.T."/>
            <person name="Hayes R.D."/>
            <person name="Mukherjee M."/>
            <person name="Okumura C.Y."/>
            <person name="Schneider R."/>
            <person name="Smith A.J."/>
            <person name="Vanacova S."/>
            <person name="Villalvazo M."/>
            <person name="Haas B.J."/>
            <person name="Pertea M."/>
            <person name="Feldblyum T.V."/>
            <person name="Utterback T.R."/>
            <person name="Shu C.L."/>
            <person name="Osoegawa K."/>
            <person name="de Jong P.J."/>
            <person name="Hrdy I."/>
            <person name="Horvathova L."/>
            <person name="Zubacova Z."/>
            <person name="Dolezal P."/>
            <person name="Malik S.B."/>
            <person name="Logsdon J.M. Jr."/>
            <person name="Henze K."/>
            <person name="Gupta A."/>
            <person name="Wang C.C."/>
            <person name="Dunne R.L."/>
            <person name="Upcroft J.A."/>
            <person name="Upcroft P."/>
            <person name="White O."/>
            <person name="Salzberg S.L."/>
            <person name="Tang P."/>
            <person name="Chiu C.-H."/>
            <person name="Lee Y.-S."/>
            <person name="Embley T.M."/>
            <person name="Coombs G.H."/>
            <person name="Mottram J.C."/>
            <person name="Tachezy J."/>
            <person name="Fraser-Liggett C.M."/>
            <person name="Johnson P.J."/>
        </authorList>
    </citation>
    <scope>NUCLEOTIDE SEQUENCE [LARGE SCALE GENOMIC DNA]</scope>
    <source>
        <strain evidence="1">G3</strain>
    </source>
</reference>
<dbReference type="GO" id="GO:0016020">
    <property type="term" value="C:membrane"/>
    <property type="evidence" value="ECO:0000318"/>
    <property type="project" value="GO_Central"/>
</dbReference>
<evidence type="ECO:0000313" key="1">
    <source>
        <dbReference type="EMBL" id="EAX98325.1"/>
    </source>
</evidence>
<dbReference type="PANTHER" id="PTHR21575">
    <property type="entry name" value="PROTEIN HID1"/>
    <property type="match status" value="1"/>
</dbReference>
<protein>
    <recommendedName>
        <fullName evidence="3">Dymeclin</fullName>
    </recommendedName>
</protein>